<name>A0AA39CXH1_9EURO</name>
<gene>
    <name evidence="2" type="ORF">H2204_006944</name>
</gene>
<dbReference type="CDD" id="cd00077">
    <property type="entry name" value="HDc"/>
    <property type="match status" value="1"/>
</dbReference>
<dbReference type="AlphaFoldDB" id="A0AA39CXH1"/>
<evidence type="ECO:0000313" key="2">
    <source>
        <dbReference type="EMBL" id="KAJ9633561.1"/>
    </source>
</evidence>
<dbReference type="SUPFAM" id="SSF109604">
    <property type="entry name" value="HD-domain/PDEase-like"/>
    <property type="match status" value="1"/>
</dbReference>
<comment type="caution">
    <text evidence="2">The sequence shown here is derived from an EMBL/GenBank/DDBJ whole genome shotgun (WGS) entry which is preliminary data.</text>
</comment>
<dbReference type="PANTHER" id="PTHR35569">
    <property type="entry name" value="CYANAMIDE HYDRATASE DDI2-RELATED"/>
    <property type="match status" value="1"/>
</dbReference>
<dbReference type="InterPro" id="IPR006674">
    <property type="entry name" value="HD_domain"/>
</dbReference>
<protein>
    <recommendedName>
        <fullName evidence="1">HD domain-containing protein</fullName>
    </recommendedName>
</protein>
<dbReference type="InterPro" id="IPR003607">
    <property type="entry name" value="HD/PDEase_dom"/>
</dbReference>
<dbReference type="PANTHER" id="PTHR35569:SF1">
    <property type="entry name" value="CYANAMIDE HYDRATASE DDI2-RELATED"/>
    <property type="match status" value="1"/>
</dbReference>
<dbReference type="Proteomes" id="UP001172681">
    <property type="component" value="Unassembled WGS sequence"/>
</dbReference>
<dbReference type="Pfam" id="PF01966">
    <property type="entry name" value="HD"/>
    <property type="match status" value="1"/>
</dbReference>
<sequence>MHKVRSPLLPACKNVNGGANIIVNKDNVNVHECATPFEATCQPTMCLESARAGAGETGSSSNIVDAAVRAALRVYVPQGSALCADAFDLMMAALPLPIIHHSLRVYLLANWLAGKEQSRWADSVSLFVACICHDFGASRLHDGPQRFEVEGADVAADLLRKHHESEQDAHEVWTAIALHTSPGIAERITPLARLVRLGVLIDFRPPTRQELDAVSFAEGIESKLPRLDIEMILGDAVVEQAVRNPKKAPAASWPGILYKAYLENPERRGVNPAF</sequence>
<organism evidence="2 3">
    <name type="scientific">Knufia peltigerae</name>
    <dbReference type="NCBI Taxonomy" id="1002370"/>
    <lineage>
        <taxon>Eukaryota</taxon>
        <taxon>Fungi</taxon>
        <taxon>Dikarya</taxon>
        <taxon>Ascomycota</taxon>
        <taxon>Pezizomycotina</taxon>
        <taxon>Eurotiomycetes</taxon>
        <taxon>Chaetothyriomycetidae</taxon>
        <taxon>Chaetothyriales</taxon>
        <taxon>Trichomeriaceae</taxon>
        <taxon>Knufia</taxon>
    </lineage>
</organism>
<evidence type="ECO:0000313" key="3">
    <source>
        <dbReference type="Proteomes" id="UP001172681"/>
    </source>
</evidence>
<proteinExistence type="predicted"/>
<accession>A0AA39CXH1</accession>
<evidence type="ECO:0000259" key="1">
    <source>
        <dbReference type="Pfam" id="PF01966"/>
    </source>
</evidence>
<reference evidence="2" key="1">
    <citation type="submission" date="2022-10" db="EMBL/GenBank/DDBJ databases">
        <title>Culturing micro-colonial fungi from biological soil crusts in the Mojave desert and describing Neophaeococcomyces mojavensis, and introducing the new genera and species Taxawa tesnikishii.</title>
        <authorList>
            <person name="Kurbessoian T."/>
            <person name="Stajich J.E."/>
        </authorList>
    </citation>
    <scope>NUCLEOTIDE SEQUENCE</scope>
    <source>
        <strain evidence="2">TK_35</strain>
    </source>
</reference>
<dbReference type="Gene3D" id="1.10.3210.10">
    <property type="entry name" value="Hypothetical protein af1432"/>
    <property type="match status" value="1"/>
</dbReference>
<dbReference type="EMBL" id="JAPDRN010000045">
    <property type="protein sequence ID" value="KAJ9633561.1"/>
    <property type="molecule type" value="Genomic_DNA"/>
</dbReference>
<feature type="domain" description="HD" evidence="1">
    <location>
        <begin position="99"/>
        <end position="197"/>
    </location>
</feature>
<keyword evidence="3" id="KW-1185">Reference proteome</keyword>